<dbReference type="Proteomes" id="UP001174997">
    <property type="component" value="Unassembled WGS sequence"/>
</dbReference>
<dbReference type="EMBL" id="JAULSY010000083">
    <property type="protein sequence ID" value="KAK0666736.1"/>
    <property type="molecule type" value="Genomic_DNA"/>
</dbReference>
<proteinExistence type="predicted"/>
<protein>
    <submittedName>
        <fullName evidence="1">Uncharacterized protein</fullName>
    </submittedName>
</protein>
<reference evidence="1" key="1">
    <citation type="submission" date="2023-06" db="EMBL/GenBank/DDBJ databases">
        <title>Genome-scale phylogeny and comparative genomics of the fungal order Sordariales.</title>
        <authorList>
            <consortium name="Lawrence Berkeley National Laboratory"/>
            <person name="Hensen N."/>
            <person name="Bonometti L."/>
            <person name="Westerberg I."/>
            <person name="Brannstrom I.O."/>
            <person name="Guillou S."/>
            <person name="Cros-Aarteil S."/>
            <person name="Calhoun S."/>
            <person name="Haridas S."/>
            <person name="Kuo A."/>
            <person name="Mondo S."/>
            <person name="Pangilinan J."/>
            <person name="Riley R."/>
            <person name="Labutti K."/>
            <person name="Andreopoulos B."/>
            <person name="Lipzen A."/>
            <person name="Chen C."/>
            <person name="Yanf M."/>
            <person name="Daum C."/>
            <person name="Ng V."/>
            <person name="Clum A."/>
            <person name="Steindorff A."/>
            <person name="Ohm R."/>
            <person name="Martin F."/>
            <person name="Silar P."/>
            <person name="Natvig D."/>
            <person name="Lalanne C."/>
            <person name="Gautier V."/>
            <person name="Ament-Velasquez S.L."/>
            <person name="Kruys A."/>
            <person name="Hutchinson M.I."/>
            <person name="Powell A.J."/>
            <person name="Barry K."/>
            <person name="Miller A.N."/>
            <person name="Grigoriev I.V."/>
            <person name="Debuchy R."/>
            <person name="Gladieux P."/>
            <person name="Thoren M.H."/>
            <person name="Johannesson H."/>
        </authorList>
    </citation>
    <scope>NUCLEOTIDE SEQUENCE</scope>
    <source>
        <strain evidence="1">CBS 307.81</strain>
    </source>
</reference>
<comment type="caution">
    <text evidence="1">The sequence shown here is derived from an EMBL/GenBank/DDBJ whole genome shotgun (WGS) entry which is preliminary data.</text>
</comment>
<dbReference type="AlphaFoldDB" id="A0AA39ZAM2"/>
<evidence type="ECO:0000313" key="2">
    <source>
        <dbReference type="Proteomes" id="UP001174997"/>
    </source>
</evidence>
<evidence type="ECO:0000313" key="1">
    <source>
        <dbReference type="EMBL" id="KAK0666736.1"/>
    </source>
</evidence>
<name>A0AA39ZAM2_9PEZI</name>
<gene>
    <name evidence="1" type="ORF">QBC41DRAFT_397561</name>
</gene>
<organism evidence="1 2">
    <name type="scientific">Cercophora samala</name>
    <dbReference type="NCBI Taxonomy" id="330535"/>
    <lineage>
        <taxon>Eukaryota</taxon>
        <taxon>Fungi</taxon>
        <taxon>Dikarya</taxon>
        <taxon>Ascomycota</taxon>
        <taxon>Pezizomycotina</taxon>
        <taxon>Sordariomycetes</taxon>
        <taxon>Sordariomycetidae</taxon>
        <taxon>Sordariales</taxon>
        <taxon>Lasiosphaeriaceae</taxon>
        <taxon>Cercophora</taxon>
    </lineage>
</organism>
<accession>A0AA39ZAM2</accession>
<keyword evidence="2" id="KW-1185">Reference proteome</keyword>
<sequence length="254" mass="28924">MSPCQRARAHVDHIRQLNLDRLNWLHVGAALRGGHVSIEDEDQATAVREAEEKARMENWKKGPFVKQMWLQNQQGEDFRLITVGLDSMARSASGEPVSFVPLSMISEYSLGPIIKIPEAVFNTASDIMTCTEAVDITWMGSDKVARHDRWMVLPPESGIQMPLLGERFMACFGELLISSEENGIVAAANNEEEELKKKEGEKLMMSDEWRQEWAVYWRQQNFAGNLQSLMPRSEEELVKRSGINDQFHKPPPEK</sequence>